<accession>A0ABN2H6L3</accession>
<feature type="domain" description="Dyp-type peroxidase N-terminal" evidence="8">
    <location>
        <begin position="14"/>
        <end position="142"/>
    </location>
</feature>
<dbReference type="InterPro" id="IPR048327">
    <property type="entry name" value="Dyp_perox_N"/>
</dbReference>
<dbReference type="PROSITE" id="PS51404">
    <property type="entry name" value="DYP_PEROXIDASE"/>
    <property type="match status" value="1"/>
</dbReference>
<dbReference type="GO" id="GO:0004601">
    <property type="term" value="F:peroxidase activity"/>
    <property type="evidence" value="ECO:0007669"/>
    <property type="project" value="UniProtKB-KW"/>
</dbReference>
<feature type="region of interest" description="Disordered" evidence="7">
    <location>
        <begin position="312"/>
        <end position="336"/>
    </location>
</feature>
<keyword evidence="3" id="KW-0479">Metal-binding</keyword>
<dbReference type="RefSeq" id="WP_344311265.1">
    <property type="nucleotide sequence ID" value="NZ_BAAANY010000010.1"/>
</dbReference>
<evidence type="ECO:0000313" key="11">
    <source>
        <dbReference type="Proteomes" id="UP001500618"/>
    </source>
</evidence>
<proteinExistence type="inferred from homology"/>
<dbReference type="EMBL" id="BAAANY010000010">
    <property type="protein sequence ID" value="GAA1682246.1"/>
    <property type="molecule type" value="Genomic_DNA"/>
</dbReference>
<name>A0ABN2H6L3_9ACTN</name>
<organism evidence="10 11">
    <name type="scientific">Fodinicola feengrottensis</name>
    <dbReference type="NCBI Taxonomy" id="435914"/>
    <lineage>
        <taxon>Bacteria</taxon>
        <taxon>Bacillati</taxon>
        <taxon>Actinomycetota</taxon>
        <taxon>Actinomycetes</taxon>
        <taxon>Mycobacteriales</taxon>
        <taxon>Fodinicola</taxon>
    </lineage>
</organism>
<dbReference type="InterPro" id="IPR011008">
    <property type="entry name" value="Dimeric_a/b-barrel"/>
</dbReference>
<comment type="similarity">
    <text evidence="6">Belongs to the DyP-type peroxidase family.</text>
</comment>
<dbReference type="InterPro" id="IPR048328">
    <property type="entry name" value="Dyp_perox_C"/>
</dbReference>
<dbReference type="Pfam" id="PF20628">
    <property type="entry name" value="Dyp_perox_C"/>
    <property type="match status" value="1"/>
</dbReference>
<dbReference type="Proteomes" id="UP001500618">
    <property type="component" value="Unassembled WGS sequence"/>
</dbReference>
<evidence type="ECO:0000313" key="10">
    <source>
        <dbReference type="EMBL" id="GAA1682246.1"/>
    </source>
</evidence>
<keyword evidence="11" id="KW-1185">Reference proteome</keyword>
<keyword evidence="5" id="KW-0408">Iron</keyword>
<comment type="cofactor">
    <cofactor evidence="1">
        <name>heme b</name>
        <dbReference type="ChEBI" id="CHEBI:60344"/>
    </cofactor>
</comment>
<protein>
    <submittedName>
        <fullName evidence="10">Dyp-type peroxidase</fullName>
    </submittedName>
</protein>
<dbReference type="PANTHER" id="PTHR30521:SF0">
    <property type="entry name" value="DYP-TYPE PEROXIDASE FAMILY PROTEIN"/>
    <property type="match status" value="1"/>
</dbReference>
<gene>
    <name evidence="10" type="ORF">GCM10009765_34320</name>
</gene>
<keyword evidence="4" id="KW-0560">Oxidoreductase</keyword>
<evidence type="ECO:0000256" key="5">
    <source>
        <dbReference type="ARBA" id="ARBA00023004"/>
    </source>
</evidence>
<evidence type="ECO:0000256" key="2">
    <source>
        <dbReference type="ARBA" id="ARBA00022559"/>
    </source>
</evidence>
<sequence>MTAAGSADVPPEGQAVLGPLTRSAIFLVVTINSGAEGVVRELLADVPGLQRSVGFRSLDGGLSCVVGIGASAWDRLYGQPKPAELRELPVFAGGRHRSVTTPGDLLFHIRAERMDLCFELETQIMARLYGSVAVADEVHGFRYFDARDVLGFVDGTENPTASGARDAVVVDDDPGFDGGSYVIVQKYLHDMPAWNALAVEDQERVIGRRKLSDVELSDDEKPDNSHVALNTITDPDGTEREILRDNMPFGRPASAEFGTYFIGYAKTPSVTERMLENMFVGSPPGNYDRILDFSTAVTGVLFYVPTADFLDNQPSASEDPAGSSLGIGSLKRSPRE</sequence>
<evidence type="ECO:0000259" key="9">
    <source>
        <dbReference type="Pfam" id="PF20628"/>
    </source>
</evidence>
<dbReference type="Pfam" id="PF04261">
    <property type="entry name" value="Dyp_perox_N"/>
    <property type="match status" value="1"/>
</dbReference>
<evidence type="ECO:0000256" key="1">
    <source>
        <dbReference type="ARBA" id="ARBA00001970"/>
    </source>
</evidence>
<keyword evidence="2 10" id="KW-0575">Peroxidase</keyword>
<dbReference type="InterPro" id="IPR006314">
    <property type="entry name" value="Dyp_peroxidase"/>
</dbReference>
<evidence type="ECO:0000256" key="6">
    <source>
        <dbReference type="ARBA" id="ARBA00025737"/>
    </source>
</evidence>
<evidence type="ECO:0000256" key="4">
    <source>
        <dbReference type="ARBA" id="ARBA00023002"/>
    </source>
</evidence>
<dbReference type="SUPFAM" id="SSF54909">
    <property type="entry name" value="Dimeric alpha+beta barrel"/>
    <property type="match status" value="1"/>
</dbReference>
<dbReference type="NCBIfam" id="TIGR01413">
    <property type="entry name" value="Dyp_perox_fam"/>
    <property type="match status" value="1"/>
</dbReference>
<dbReference type="PANTHER" id="PTHR30521">
    <property type="entry name" value="DEFERROCHELATASE/PEROXIDASE"/>
    <property type="match status" value="1"/>
</dbReference>
<feature type="domain" description="Dyp-type peroxidase C-terminal" evidence="9">
    <location>
        <begin position="145"/>
        <end position="308"/>
    </location>
</feature>
<reference evidence="10 11" key="1">
    <citation type="journal article" date="2019" name="Int. J. Syst. Evol. Microbiol.">
        <title>The Global Catalogue of Microorganisms (GCM) 10K type strain sequencing project: providing services to taxonomists for standard genome sequencing and annotation.</title>
        <authorList>
            <consortium name="The Broad Institute Genomics Platform"/>
            <consortium name="The Broad Institute Genome Sequencing Center for Infectious Disease"/>
            <person name="Wu L."/>
            <person name="Ma J."/>
        </authorList>
    </citation>
    <scope>NUCLEOTIDE SEQUENCE [LARGE SCALE GENOMIC DNA]</scope>
    <source>
        <strain evidence="10 11">JCM 14718</strain>
    </source>
</reference>
<evidence type="ECO:0000256" key="7">
    <source>
        <dbReference type="SAM" id="MobiDB-lite"/>
    </source>
</evidence>
<evidence type="ECO:0000259" key="8">
    <source>
        <dbReference type="Pfam" id="PF04261"/>
    </source>
</evidence>
<comment type="caution">
    <text evidence="10">The sequence shown here is derived from an EMBL/GenBank/DDBJ whole genome shotgun (WGS) entry which is preliminary data.</text>
</comment>
<evidence type="ECO:0000256" key="3">
    <source>
        <dbReference type="ARBA" id="ARBA00022723"/>
    </source>
</evidence>